<name>V4TQF6_CITCL</name>
<dbReference type="EMBL" id="KI536661">
    <property type="protein sequence ID" value="ESR55637.1"/>
    <property type="molecule type" value="Genomic_DNA"/>
</dbReference>
<proteinExistence type="predicted"/>
<gene>
    <name evidence="1" type="ORF">CICLE_v10023251mg</name>
</gene>
<dbReference type="InParanoid" id="V4TQF6"/>
<evidence type="ECO:0000313" key="1">
    <source>
        <dbReference type="EMBL" id="ESR55637.1"/>
    </source>
</evidence>
<sequence>MRVGCLKFIMEEDENRETQEEQSLSDIFFKEACISKISICNLHYTFDKIIEWLCTTCFCIH</sequence>
<dbReference type="KEGG" id="cic:CICLE_v10023251mg"/>
<dbReference type="Gramene" id="ESR55637">
    <property type="protein sequence ID" value="ESR55637"/>
    <property type="gene ID" value="CICLE_v10023251mg"/>
</dbReference>
<organism evidence="1 2">
    <name type="scientific">Citrus clementina</name>
    <name type="common">Clementine</name>
    <name type="synonym">Citrus deliciosa x Citrus sinensis</name>
    <dbReference type="NCBI Taxonomy" id="85681"/>
    <lineage>
        <taxon>Eukaryota</taxon>
        <taxon>Viridiplantae</taxon>
        <taxon>Streptophyta</taxon>
        <taxon>Embryophyta</taxon>
        <taxon>Tracheophyta</taxon>
        <taxon>Spermatophyta</taxon>
        <taxon>Magnoliopsida</taxon>
        <taxon>eudicotyledons</taxon>
        <taxon>Gunneridae</taxon>
        <taxon>Pentapetalae</taxon>
        <taxon>rosids</taxon>
        <taxon>malvids</taxon>
        <taxon>Sapindales</taxon>
        <taxon>Rutaceae</taxon>
        <taxon>Aurantioideae</taxon>
        <taxon>Citrus</taxon>
    </lineage>
</organism>
<dbReference type="Gramene" id="ESR55638">
    <property type="protein sequence ID" value="ESR55638"/>
    <property type="gene ID" value="CICLE_v10023251mg"/>
</dbReference>
<dbReference type="Proteomes" id="UP000030687">
    <property type="component" value="Unassembled WGS sequence"/>
</dbReference>
<reference evidence="1 2" key="1">
    <citation type="submission" date="2013-10" db="EMBL/GenBank/DDBJ databases">
        <authorList>
            <consortium name="International Citrus Genome Consortium"/>
            <person name="Jenkins J."/>
            <person name="Schmutz J."/>
            <person name="Prochnik S."/>
            <person name="Rokhsar D."/>
            <person name="Gmitter F."/>
            <person name="Ollitrault P."/>
            <person name="Machado M."/>
            <person name="Talon M."/>
            <person name="Wincker P."/>
            <person name="Jaillon O."/>
            <person name="Morgante M."/>
        </authorList>
    </citation>
    <scope>NUCLEOTIDE SEQUENCE</scope>
    <source>
        <strain evidence="2">cv. Clemenules</strain>
    </source>
</reference>
<dbReference type="AlphaFoldDB" id="V4TQF6"/>
<evidence type="ECO:0000313" key="2">
    <source>
        <dbReference type="Proteomes" id="UP000030687"/>
    </source>
</evidence>
<dbReference type="EMBL" id="KI536661">
    <property type="protein sequence ID" value="ESR55638.1"/>
    <property type="molecule type" value="Genomic_DNA"/>
</dbReference>
<keyword evidence="2" id="KW-1185">Reference proteome</keyword>
<protein>
    <submittedName>
        <fullName evidence="1">Uncharacterized protein</fullName>
    </submittedName>
</protein>
<accession>V4TQF6</accession>